<protein>
    <submittedName>
        <fullName evidence="2">Uncharacterized protein</fullName>
    </submittedName>
</protein>
<dbReference type="AlphaFoldDB" id="A0A1M4VDI8"/>
<keyword evidence="3" id="KW-1185">Reference proteome</keyword>
<keyword evidence="1" id="KW-1133">Transmembrane helix</keyword>
<sequence>MIYYLISIFVLAFCRLYYIGYKDKDRALLSMNHPSQKDDGKQKLS</sequence>
<proteinExistence type="predicted"/>
<feature type="transmembrane region" description="Helical" evidence="1">
    <location>
        <begin position="6"/>
        <end position="21"/>
    </location>
</feature>
<evidence type="ECO:0000313" key="3">
    <source>
        <dbReference type="Proteomes" id="UP000184462"/>
    </source>
</evidence>
<dbReference type="EMBL" id="FQTW01000004">
    <property type="protein sequence ID" value="SHE67026.1"/>
    <property type="molecule type" value="Genomic_DNA"/>
</dbReference>
<keyword evidence="1" id="KW-0472">Membrane</keyword>
<organism evidence="2 3">
    <name type="scientific">Psychroflexus salarius</name>
    <dbReference type="NCBI Taxonomy" id="1155689"/>
    <lineage>
        <taxon>Bacteria</taxon>
        <taxon>Pseudomonadati</taxon>
        <taxon>Bacteroidota</taxon>
        <taxon>Flavobacteriia</taxon>
        <taxon>Flavobacteriales</taxon>
        <taxon>Flavobacteriaceae</taxon>
        <taxon>Psychroflexus</taxon>
    </lineage>
</organism>
<keyword evidence="1" id="KW-0812">Transmembrane</keyword>
<dbReference type="STRING" id="1155689.SAMN05444278_1044"/>
<reference evidence="2 3" key="1">
    <citation type="submission" date="2016-11" db="EMBL/GenBank/DDBJ databases">
        <authorList>
            <person name="Jaros S."/>
            <person name="Januszkiewicz K."/>
            <person name="Wedrychowicz H."/>
        </authorList>
    </citation>
    <scope>NUCLEOTIDE SEQUENCE [LARGE SCALE GENOMIC DNA]</scope>
    <source>
        <strain evidence="2 3">DSM 25661</strain>
    </source>
</reference>
<dbReference type="Proteomes" id="UP000184462">
    <property type="component" value="Unassembled WGS sequence"/>
</dbReference>
<gene>
    <name evidence="2" type="ORF">SAMN05444278_1044</name>
</gene>
<evidence type="ECO:0000313" key="2">
    <source>
        <dbReference type="EMBL" id="SHE67026.1"/>
    </source>
</evidence>
<evidence type="ECO:0000256" key="1">
    <source>
        <dbReference type="SAM" id="Phobius"/>
    </source>
</evidence>
<name>A0A1M4VDI8_9FLAO</name>
<accession>A0A1M4VDI8</accession>